<keyword evidence="5" id="KW-0694">RNA-binding</keyword>
<evidence type="ECO:0000256" key="3">
    <source>
        <dbReference type="ARBA" id="ARBA00023274"/>
    </source>
</evidence>
<accession>A0A7C5LEQ6</accession>
<comment type="caution">
    <text evidence="8">The sequence shown here is derived from an EMBL/GenBank/DDBJ whole genome shotgun (WGS) entry which is preliminary data.</text>
</comment>
<dbReference type="GO" id="GO:0006412">
    <property type="term" value="P:translation"/>
    <property type="evidence" value="ECO:0007669"/>
    <property type="project" value="UniProtKB-UniRule"/>
</dbReference>
<feature type="region of interest" description="Disordered" evidence="6">
    <location>
        <begin position="12"/>
        <end position="40"/>
    </location>
</feature>
<dbReference type="Pfam" id="PF00828">
    <property type="entry name" value="Ribosomal_L27A"/>
    <property type="match status" value="1"/>
</dbReference>
<gene>
    <name evidence="8" type="primary">rpl15p</name>
    <name evidence="5" type="synonym">rpl15</name>
    <name evidence="8" type="ORF">ENM11_01225</name>
</gene>
<keyword evidence="2 5" id="KW-0689">Ribosomal protein</keyword>
<protein>
    <recommendedName>
        <fullName evidence="4 5">Large ribosomal subunit protein uL15</fullName>
    </recommendedName>
</protein>
<dbReference type="GO" id="GO:0019843">
    <property type="term" value="F:rRNA binding"/>
    <property type="evidence" value="ECO:0007669"/>
    <property type="project" value="UniProtKB-UniRule"/>
</dbReference>
<dbReference type="EMBL" id="DRWN01000013">
    <property type="protein sequence ID" value="HHK67763.1"/>
    <property type="molecule type" value="Genomic_DNA"/>
</dbReference>
<keyword evidence="5" id="KW-0699">rRNA-binding</keyword>
<dbReference type="InterPro" id="IPR021131">
    <property type="entry name" value="Ribosomal_uL15/eL18"/>
</dbReference>
<dbReference type="InterPro" id="IPR036227">
    <property type="entry name" value="Ribosomal_uL15/eL18_sf"/>
</dbReference>
<dbReference type="PANTHER" id="PTHR11721">
    <property type="entry name" value="60S RIBOSOMAL PROTEIN L27A"/>
    <property type="match status" value="1"/>
</dbReference>
<dbReference type="SUPFAM" id="SSF52080">
    <property type="entry name" value="Ribosomal proteins L15p and L18e"/>
    <property type="match status" value="1"/>
</dbReference>
<organism evidence="8">
    <name type="scientific">Caldiarchaeum subterraneum</name>
    <dbReference type="NCBI Taxonomy" id="311458"/>
    <lineage>
        <taxon>Archaea</taxon>
        <taxon>Nitrososphaerota</taxon>
        <taxon>Candidatus Caldarchaeales</taxon>
        <taxon>Candidatus Caldarchaeaceae</taxon>
        <taxon>Candidatus Caldarchaeum</taxon>
    </lineage>
</organism>
<sequence length="137" mass="15106">MPTRLRKVRRLRGSRTHGWGQIGQHRKTGAKGGRGMAGGHKHKWTKLLKTDYFGEHGFTPVRVAAKKTVNLFQVSEYAQKSGSDTVNLHQLGVSKLLGGGKLLKPLTIVVEEWSKKAAEKIERVGGKVVKPEEVKSA</sequence>
<dbReference type="PANTHER" id="PTHR11721:SF3">
    <property type="entry name" value="LARGE RIBOSOMAL SUBUNIT PROTEIN UL15"/>
    <property type="match status" value="1"/>
</dbReference>
<feature type="domain" description="Large ribosomal subunit protein uL15/eL18" evidence="7">
    <location>
        <begin position="68"/>
        <end position="129"/>
    </location>
</feature>
<reference evidence="8" key="1">
    <citation type="journal article" date="2020" name="mSystems">
        <title>Genome- and Community-Level Interaction Insights into Carbon Utilization and Element Cycling Functions of Hydrothermarchaeota in Hydrothermal Sediment.</title>
        <authorList>
            <person name="Zhou Z."/>
            <person name="Liu Y."/>
            <person name="Xu W."/>
            <person name="Pan J."/>
            <person name="Luo Z.H."/>
            <person name="Li M."/>
        </authorList>
    </citation>
    <scope>NUCLEOTIDE SEQUENCE [LARGE SCALE GENOMIC DNA]</scope>
    <source>
        <strain evidence="8">SpSt-1056</strain>
    </source>
</reference>
<dbReference type="InterPro" id="IPR027386">
    <property type="entry name" value="Rbsml_uL15_N"/>
</dbReference>
<dbReference type="HAMAP" id="MF_01341">
    <property type="entry name" value="Ribosomal_uL15"/>
    <property type="match status" value="1"/>
</dbReference>
<dbReference type="Gene3D" id="3.100.10.10">
    <property type="match status" value="1"/>
</dbReference>
<comment type="similarity">
    <text evidence="1 5">Belongs to the universal ribosomal protein uL15 family.</text>
</comment>
<dbReference type="Gene3D" id="4.10.990.10">
    <property type="match status" value="1"/>
</dbReference>
<proteinExistence type="inferred from homology"/>
<dbReference type="AlphaFoldDB" id="A0A7C5LEQ6"/>
<evidence type="ECO:0000256" key="4">
    <source>
        <dbReference type="ARBA" id="ARBA00035200"/>
    </source>
</evidence>
<evidence type="ECO:0000259" key="7">
    <source>
        <dbReference type="Pfam" id="PF00828"/>
    </source>
</evidence>
<comment type="function">
    <text evidence="5">Binds to the 23S rRNA.</text>
</comment>
<dbReference type="InterPro" id="IPR030878">
    <property type="entry name" value="Ribosomal_uL15"/>
</dbReference>
<evidence type="ECO:0000256" key="6">
    <source>
        <dbReference type="SAM" id="MobiDB-lite"/>
    </source>
</evidence>
<comment type="subunit">
    <text evidence="5">Part of the 50S ribosomal subunit.</text>
</comment>
<name>A0A7C5LEQ6_CALS0</name>
<evidence type="ECO:0000256" key="5">
    <source>
        <dbReference type="HAMAP-Rule" id="MF_01341"/>
    </source>
</evidence>
<evidence type="ECO:0000256" key="1">
    <source>
        <dbReference type="ARBA" id="ARBA00007320"/>
    </source>
</evidence>
<dbReference type="GO" id="GO:0003735">
    <property type="term" value="F:structural constituent of ribosome"/>
    <property type="evidence" value="ECO:0007669"/>
    <property type="project" value="InterPro"/>
</dbReference>
<keyword evidence="3 5" id="KW-0687">Ribonucleoprotein</keyword>
<dbReference type="GO" id="GO:0022625">
    <property type="term" value="C:cytosolic large ribosomal subunit"/>
    <property type="evidence" value="ECO:0007669"/>
    <property type="project" value="TreeGrafter"/>
</dbReference>
<evidence type="ECO:0000313" key="8">
    <source>
        <dbReference type="EMBL" id="HHK67763.1"/>
    </source>
</evidence>
<evidence type="ECO:0000256" key="2">
    <source>
        <dbReference type="ARBA" id="ARBA00022980"/>
    </source>
</evidence>